<evidence type="ECO:0000256" key="2">
    <source>
        <dbReference type="ARBA" id="ARBA00023122"/>
    </source>
</evidence>
<comment type="caution">
    <text evidence="3">The sequence shown here is derived from an EMBL/GenBank/DDBJ whole genome shotgun (WGS) entry which is preliminary data.</text>
</comment>
<name>A0A1V9ZB45_ACHHY</name>
<dbReference type="InterPro" id="IPR050511">
    <property type="entry name" value="AMPK_gamma/SDS23_families"/>
</dbReference>
<evidence type="ECO:0008006" key="5">
    <source>
        <dbReference type="Google" id="ProtNLM"/>
    </source>
</evidence>
<evidence type="ECO:0000256" key="1">
    <source>
        <dbReference type="ARBA" id="ARBA00022737"/>
    </source>
</evidence>
<dbReference type="InterPro" id="IPR046342">
    <property type="entry name" value="CBS_dom_sf"/>
</dbReference>
<sequence length="592" mass="65366">MGIVVSSHGLTDDGLRALVSEYAVQSIKSLEESWNIYRDEVGAARFLPLAQFDEVFGILVHDPEPHFQLFEQPRATDAPAVVGAEVFIGICLALPADIKAKLTFLFRMYLTDPSDVYIASHVKIVIYRDFVSAITKLLHLSEPPSTEVLTAVESVLRDNNDDSKHVTVKEAIDFALTHPSICACFEELDALFSGLRDALQRAAAKPAIDTFDDSDGDPPVAPPPEPLFRAKVRDVGKATFAVQDVLELPEDLSCFLALKRLQQQKRAVALVVGKGPKKTHLGLVDCQVFVRCMLALMPPLEMDMRRLGACTFNHKKLSDMEVLKYESYAVDAGRRFAMLPLRDVLRMHHEANDLVAETPPGLRVSFSDDFAFNAVYRLATHDTHVPVALSPAHPADVVGVLSATDVLRFVLEDVSLLGELAHRPLGELPWVYTPLAMRRQSSSMLEAFQLMKARRVAGLLLLDDAKDESYSCFGWADILELVENWPPRDTALPPIITISTPLPNFGYLLRPIGHVLKSKPVPTLATTNSLAKGVSILYRHSAARVYVEDAAGEIVGRRLGWPRLSLEAGVLRATDVLRALLEVQLQLHKRGG</sequence>
<protein>
    <recommendedName>
        <fullName evidence="5">CBS domain-containing protein</fullName>
    </recommendedName>
</protein>
<keyword evidence="4" id="KW-1185">Reference proteome</keyword>
<keyword evidence="1" id="KW-0677">Repeat</keyword>
<dbReference type="AlphaFoldDB" id="A0A1V9ZB45"/>
<dbReference type="Proteomes" id="UP000243579">
    <property type="component" value="Unassembled WGS sequence"/>
</dbReference>
<dbReference type="EMBL" id="JNBR01000334">
    <property type="protein sequence ID" value="OQR95147.1"/>
    <property type="molecule type" value="Genomic_DNA"/>
</dbReference>
<keyword evidence="2" id="KW-0129">CBS domain</keyword>
<evidence type="ECO:0000313" key="4">
    <source>
        <dbReference type="Proteomes" id="UP000243579"/>
    </source>
</evidence>
<accession>A0A1V9ZB45</accession>
<dbReference type="SUPFAM" id="SSF54631">
    <property type="entry name" value="CBS-domain pair"/>
    <property type="match status" value="1"/>
</dbReference>
<gene>
    <name evidence="3" type="ORF">ACHHYP_00359</name>
</gene>
<organism evidence="3 4">
    <name type="scientific">Achlya hypogyna</name>
    <name type="common">Oomycete</name>
    <name type="synonym">Protoachlya hypogyna</name>
    <dbReference type="NCBI Taxonomy" id="1202772"/>
    <lineage>
        <taxon>Eukaryota</taxon>
        <taxon>Sar</taxon>
        <taxon>Stramenopiles</taxon>
        <taxon>Oomycota</taxon>
        <taxon>Saprolegniomycetes</taxon>
        <taxon>Saprolegniales</taxon>
        <taxon>Achlyaceae</taxon>
        <taxon>Achlya</taxon>
    </lineage>
</organism>
<dbReference type="OrthoDB" id="72239at2759"/>
<dbReference type="PANTHER" id="PTHR13780">
    <property type="entry name" value="AMP-ACTIVATED PROTEIN KINASE, GAMMA REGULATORY SUBUNIT"/>
    <property type="match status" value="1"/>
</dbReference>
<reference evidence="3 4" key="1">
    <citation type="journal article" date="2014" name="Genome Biol. Evol.">
        <title>The secreted proteins of Achlya hypogyna and Thraustotheca clavata identify the ancestral oomycete secretome and reveal gene acquisitions by horizontal gene transfer.</title>
        <authorList>
            <person name="Misner I."/>
            <person name="Blouin N."/>
            <person name="Leonard G."/>
            <person name="Richards T.A."/>
            <person name="Lane C.E."/>
        </authorList>
    </citation>
    <scope>NUCLEOTIDE SEQUENCE [LARGE SCALE GENOMIC DNA]</scope>
    <source>
        <strain evidence="3 4">ATCC 48635</strain>
    </source>
</reference>
<evidence type="ECO:0000313" key="3">
    <source>
        <dbReference type="EMBL" id="OQR95147.1"/>
    </source>
</evidence>
<proteinExistence type="predicted"/>